<evidence type="ECO:0000313" key="3">
    <source>
        <dbReference type="EMBL" id="OGE50309.1"/>
    </source>
</evidence>
<dbReference type="SUPFAM" id="SSF81383">
    <property type="entry name" value="F-box domain"/>
    <property type="match status" value="1"/>
</dbReference>
<reference evidence="3 4" key="1">
    <citation type="journal article" date="2016" name="Sci. Rep.">
        <title>Penicillium arizonense, a new, genome sequenced fungal species, reveals a high chemical diversity in secreted metabolites.</title>
        <authorList>
            <person name="Grijseels S."/>
            <person name="Nielsen J.C."/>
            <person name="Randelovic M."/>
            <person name="Nielsen J."/>
            <person name="Nielsen K.F."/>
            <person name="Workman M."/>
            <person name="Frisvad J.C."/>
        </authorList>
    </citation>
    <scope>NUCLEOTIDE SEQUENCE [LARGE SCALE GENOMIC DNA]</scope>
    <source>
        <strain evidence="3 4">CBS 141311</strain>
    </source>
</reference>
<evidence type="ECO:0000259" key="2">
    <source>
        <dbReference type="PROSITE" id="PS50181"/>
    </source>
</evidence>
<dbReference type="AlphaFoldDB" id="A0A1F5LBJ8"/>
<keyword evidence="4" id="KW-1185">Reference proteome</keyword>
<dbReference type="Gene3D" id="1.20.1280.50">
    <property type="match status" value="1"/>
</dbReference>
<feature type="region of interest" description="Disordered" evidence="1">
    <location>
        <begin position="1"/>
        <end position="30"/>
    </location>
</feature>
<dbReference type="InterPro" id="IPR001810">
    <property type="entry name" value="F-box_dom"/>
</dbReference>
<gene>
    <name evidence="3" type="ORF">PENARI_c017G02691</name>
</gene>
<dbReference type="EMBL" id="LXJU01000017">
    <property type="protein sequence ID" value="OGE50309.1"/>
    <property type="molecule type" value="Genomic_DNA"/>
</dbReference>
<feature type="domain" description="F-box" evidence="2">
    <location>
        <begin position="33"/>
        <end position="82"/>
    </location>
</feature>
<dbReference type="Pfam" id="PF12937">
    <property type="entry name" value="F-box-like"/>
    <property type="match status" value="1"/>
</dbReference>
<sequence length="447" mass="51394">MTSNVPLCENDQSDGQLPSTTQPAAIHNPPASEKNILGLPNEIVQEIASFLPTDHDVLRFSRTCRDMWAKVFAPESVVWRSLFTRCYDVPSVKASSELRHEYQTRAIVLRAKFNFAEKEDDRQYLCMRVLKTMLEEAITVHLEQDCHSKTLDRLYESLKSMNLLKYPRKEGPSQLFFALQLCLTPLALDSTVTQACHRTDYNLATLYSFAEELGEPYIDHVNLDLEKMLQMRSFWQRHLLTASELTYSETFASLPAYMKPQVRKLDPDDGCKLSTSWLGVYSCLHPLPETQEEFELLNRQTCADLETHVDVIDVMTLKLKVKPNADVFWPQICREIIPLVGPEIRRVYFEGKQNIHGITDEEDNTIFGFTEDIDVTYGEFSGWTRICFTIWQGDTSVNYAAFRTAMADAEWVHSYEALIIPGGRVMLGRWVDTKDQTGRGPFIFWDV</sequence>
<proteinExistence type="predicted"/>
<organism evidence="3 4">
    <name type="scientific">Penicillium arizonense</name>
    <dbReference type="NCBI Taxonomy" id="1835702"/>
    <lineage>
        <taxon>Eukaryota</taxon>
        <taxon>Fungi</taxon>
        <taxon>Dikarya</taxon>
        <taxon>Ascomycota</taxon>
        <taxon>Pezizomycotina</taxon>
        <taxon>Eurotiomycetes</taxon>
        <taxon>Eurotiomycetidae</taxon>
        <taxon>Eurotiales</taxon>
        <taxon>Aspergillaceae</taxon>
        <taxon>Penicillium</taxon>
    </lineage>
</organism>
<name>A0A1F5LBJ8_PENAI</name>
<comment type="caution">
    <text evidence="3">The sequence shown here is derived from an EMBL/GenBank/DDBJ whole genome shotgun (WGS) entry which is preliminary data.</text>
</comment>
<dbReference type="STRING" id="1835702.A0A1F5LBJ8"/>
<accession>A0A1F5LBJ8</accession>
<dbReference type="InterPro" id="IPR036047">
    <property type="entry name" value="F-box-like_dom_sf"/>
</dbReference>
<feature type="compositionally biased region" description="Polar residues" evidence="1">
    <location>
        <begin position="13"/>
        <end position="23"/>
    </location>
</feature>
<evidence type="ECO:0000256" key="1">
    <source>
        <dbReference type="SAM" id="MobiDB-lite"/>
    </source>
</evidence>
<dbReference type="RefSeq" id="XP_022485757.1">
    <property type="nucleotide sequence ID" value="XM_022634271.1"/>
</dbReference>
<dbReference type="Proteomes" id="UP000177622">
    <property type="component" value="Unassembled WGS sequence"/>
</dbReference>
<dbReference type="OrthoDB" id="3971593at2759"/>
<evidence type="ECO:0000313" key="4">
    <source>
        <dbReference type="Proteomes" id="UP000177622"/>
    </source>
</evidence>
<dbReference type="GeneID" id="34579005"/>
<dbReference type="PROSITE" id="PS50181">
    <property type="entry name" value="FBOX"/>
    <property type="match status" value="1"/>
</dbReference>
<protein>
    <recommendedName>
        <fullName evidence="2">F-box domain-containing protein</fullName>
    </recommendedName>
</protein>